<evidence type="ECO:0000313" key="1">
    <source>
        <dbReference type="EMBL" id="KZT58802.1"/>
    </source>
</evidence>
<dbReference type="EMBL" id="KV423947">
    <property type="protein sequence ID" value="KZT58802.1"/>
    <property type="molecule type" value="Genomic_DNA"/>
</dbReference>
<accession>A0A165H322</accession>
<dbReference type="InParanoid" id="A0A165H322"/>
<keyword evidence="2" id="KW-1185">Reference proteome</keyword>
<dbReference type="Proteomes" id="UP000076842">
    <property type="component" value="Unassembled WGS sequence"/>
</dbReference>
<dbReference type="AlphaFoldDB" id="A0A165H322"/>
<gene>
    <name evidence="1" type="ORF">CALCODRAFT_494509</name>
</gene>
<organism evidence="1 2">
    <name type="scientific">Calocera cornea HHB12733</name>
    <dbReference type="NCBI Taxonomy" id="1353952"/>
    <lineage>
        <taxon>Eukaryota</taxon>
        <taxon>Fungi</taxon>
        <taxon>Dikarya</taxon>
        <taxon>Basidiomycota</taxon>
        <taxon>Agaricomycotina</taxon>
        <taxon>Dacrymycetes</taxon>
        <taxon>Dacrymycetales</taxon>
        <taxon>Dacrymycetaceae</taxon>
        <taxon>Calocera</taxon>
    </lineage>
</organism>
<name>A0A165H322_9BASI</name>
<sequence>MLQPRQYLKQIGEQILIIAHETFGPPGSANATINQEDNNETNVRSILHSLLKAVAPLGAVAQLGCENQSAAQEAGRR</sequence>
<protein>
    <submittedName>
        <fullName evidence="1">Uncharacterized protein</fullName>
    </submittedName>
</protein>
<proteinExistence type="predicted"/>
<reference evidence="1 2" key="1">
    <citation type="journal article" date="2016" name="Mol. Biol. Evol.">
        <title>Comparative Genomics of Early-Diverging Mushroom-Forming Fungi Provides Insights into the Origins of Lignocellulose Decay Capabilities.</title>
        <authorList>
            <person name="Nagy L.G."/>
            <person name="Riley R."/>
            <person name="Tritt A."/>
            <person name="Adam C."/>
            <person name="Daum C."/>
            <person name="Floudas D."/>
            <person name="Sun H."/>
            <person name="Yadav J.S."/>
            <person name="Pangilinan J."/>
            <person name="Larsson K.H."/>
            <person name="Matsuura K."/>
            <person name="Barry K."/>
            <person name="Labutti K."/>
            <person name="Kuo R."/>
            <person name="Ohm R.A."/>
            <person name="Bhattacharya S.S."/>
            <person name="Shirouzu T."/>
            <person name="Yoshinaga Y."/>
            <person name="Martin F.M."/>
            <person name="Grigoriev I.V."/>
            <person name="Hibbett D.S."/>
        </authorList>
    </citation>
    <scope>NUCLEOTIDE SEQUENCE [LARGE SCALE GENOMIC DNA]</scope>
    <source>
        <strain evidence="1 2">HHB12733</strain>
    </source>
</reference>
<evidence type="ECO:0000313" key="2">
    <source>
        <dbReference type="Proteomes" id="UP000076842"/>
    </source>
</evidence>